<dbReference type="PROSITE" id="PS50076">
    <property type="entry name" value="DNAJ_2"/>
    <property type="match status" value="1"/>
</dbReference>
<dbReference type="PROSITE" id="PS00636">
    <property type="entry name" value="DNAJ_1"/>
    <property type="match status" value="1"/>
</dbReference>
<dbReference type="SUPFAM" id="SSF49493">
    <property type="entry name" value="HSP40/DnaJ peptide-binding domain"/>
    <property type="match status" value="2"/>
</dbReference>
<reference evidence="15 16" key="1">
    <citation type="submission" date="2012-08" db="EMBL/GenBank/DDBJ databases">
        <title>Whole genome shotgun sequence of Kineosphaera limosa NBRC 100340.</title>
        <authorList>
            <person name="Yoshida I."/>
            <person name="Isaki S."/>
            <person name="Hosoyama A."/>
            <person name="Tsuchikane K."/>
            <person name="Katsumata H."/>
            <person name="Ando Y."/>
            <person name="Ohji S."/>
            <person name="Hamada M."/>
            <person name="Tamura T."/>
            <person name="Yamazoe A."/>
            <person name="Yamazaki S."/>
            <person name="Fujita N."/>
        </authorList>
    </citation>
    <scope>NUCLEOTIDE SEQUENCE [LARGE SCALE GENOMIC DNA]</scope>
    <source>
        <strain evidence="15 16">NBRC 100340</strain>
    </source>
</reference>
<name>K6W5C9_9MICO</name>
<dbReference type="FunFam" id="2.10.230.10:FF:000002">
    <property type="entry name" value="Molecular chaperone DnaJ"/>
    <property type="match status" value="1"/>
</dbReference>
<feature type="repeat" description="CXXCXGXG motif" evidence="11">
    <location>
        <begin position="196"/>
        <end position="203"/>
    </location>
</feature>
<feature type="binding site" evidence="11">
    <location>
        <position position="182"/>
    </location>
    <ligand>
        <name>Zn(2+)</name>
        <dbReference type="ChEBI" id="CHEBI:29105"/>
        <label>2</label>
    </ligand>
</feature>
<dbReference type="GO" id="GO:0006260">
    <property type="term" value="P:DNA replication"/>
    <property type="evidence" value="ECO:0007669"/>
    <property type="project" value="UniProtKB-KW"/>
</dbReference>
<comment type="subcellular location">
    <subcellularLocation>
        <location evidence="11">Cytoplasm</location>
    </subcellularLocation>
</comment>
<evidence type="ECO:0000256" key="6">
    <source>
        <dbReference type="ARBA" id="ARBA00022833"/>
    </source>
</evidence>
<evidence type="ECO:0000256" key="7">
    <source>
        <dbReference type="ARBA" id="ARBA00023016"/>
    </source>
</evidence>
<evidence type="ECO:0000313" key="16">
    <source>
        <dbReference type="Proteomes" id="UP000008366"/>
    </source>
</evidence>
<evidence type="ECO:0000259" key="14">
    <source>
        <dbReference type="PROSITE" id="PS51188"/>
    </source>
</evidence>
<comment type="domain">
    <text evidence="11">The J domain is necessary and sufficient to stimulate DnaK ATPase activity. Zinc center 1 plays an important role in the autonomous, DnaK-independent chaperone activity of DnaJ. Zinc center 2 is essential for interaction with DnaK and for DnaJ activity.</text>
</comment>
<evidence type="ECO:0000256" key="12">
    <source>
        <dbReference type="PROSITE-ProRule" id="PRU00546"/>
    </source>
</evidence>
<organism evidence="15 16">
    <name type="scientific">Kineosphaera limosa NBRC 100340</name>
    <dbReference type="NCBI Taxonomy" id="1184609"/>
    <lineage>
        <taxon>Bacteria</taxon>
        <taxon>Bacillati</taxon>
        <taxon>Actinomycetota</taxon>
        <taxon>Actinomycetes</taxon>
        <taxon>Micrococcales</taxon>
        <taxon>Dermatophilaceae</taxon>
        <taxon>Kineosphaera</taxon>
    </lineage>
</organism>
<dbReference type="STRING" id="1184609.KILIM_004_01620"/>
<feature type="binding site" evidence="11">
    <location>
        <position position="159"/>
    </location>
    <ligand>
        <name>Zn(2+)</name>
        <dbReference type="ChEBI" id="CHEBI:29105"/>
        <label>2</label>
    </ligand>
</feature>
<dbReference type="Pfam" id="PF00226">
    <property type="entry name" value="DnaJ"/>
    <property type="match status" value="1"/>
</dbReference>
<dbReference type="InterPro" id="IPR001623">
    <property type="entry name" value="DnaJ_domain"/>
</dbReference>
<dbReference type="NCBIfam" id="NF010871">
    <property type="entry name" value="PRK14278.1"/>
    <property type="match status" value="1"/>
</dbReference>
<evidence type="ECO:0000256" key="11">
    <source>
        <dbReference type="HAMAP-Rule" id="MF_01152"/>
    </source>
</evidence>
<sequence>MNDYYADLGVSRDASLEEIKRAYRRKARKLHPDVNPGPEAEAEFKRVSQAYDVLSDPTKKRSFDAGADPYAGATDGFGAGFSFSDIMDAFFGGAAAGATRGPRSRRQRGQDALLRLDIDLSTAVFGGDEEVTVDTAAVCDTCHGEGAQPGTGTRTCDACGGAGEVQQVQRSFLGQVLTSRPCSSCQGYGSIIVSPCFECSGQGRVRTRRNLTLKVPAGVDTGTRIQLAGEGEVGPGGGPHGDLYVEILVRPHETFQRRGDDLHCVLELPMTAAALGTTIPVDTLDGVESIEVRPGAQSGEVHTLRGRGVTHLRGSGRGDLIAQLKITTPTRLTGAQEDLLRQLAAMRGEEKPTGNLSHVENAGLFGKLRDAFRGK</sequence>
<dbReference type="Pfam" id="PF01556">
    <property type="entry name" value="DnaJ_C"/>
    <property type="match status" value="1"/>
</dbReference>
<dbReference type="EMBL" id="BAHD01000004">
    <property type="protein sequence ID" value="GAB94370.1"/>
    <property type="molecule type" value="Genomic_DNA"/>
</dbReference>
<dbReference type="CDD" id="cd06257">
    <property type="entry name" value="DnaJ"/>
    <property type="match status" value="1"/>
</dbReference>
<feature type="binding site" evidence="11">
    <location>
        <position position="142"/>
    </location>
    <ligand>
        <name>Zn(2+)</name>
        <dbReference type="ChEBI" id="CHEBI:29105"/>
        <label>1</label>
    </ligand>
</feature>
<feature type="repeat" description="CXXCXGXG motif" evidence="11">
    <location>
        <begin position="156"/>
        <end position="163"/>
    </location>
</feature>
<dbReference type="InterPro" id="IPR036410">
    <property type="entry name" value="HSP_DnaJ_Cys-rich_dom_sf"/>
</dbReference>
<dbReference type="FunFam" id="2.60.260.20:FF:000005">
    <property type="entry name" value="Chaperone protein dnaJ 1, mitochondrial"/>
    <property type="match status" value="1"/>
</dbReference>
<evidence type="ECO:0000256" key="9">
    <source>
        <dbReference type="ARBA" id="ARBA00061004"/>
    </source>
</evidence>
<dbReference type="CDD" id="cd10747">
    <property type="entry name" value="DnaJ_C"/>
    <property type="match status" value="1"/>
</dbReference>
<dbReference type="Proteomes" id="UP000008366">
    <property type="component" value="Unassembled WGS sequence"/>
</dbReference>
<evidence type="ECO:0000256" key="10">
    <source>
        <dbReference type="ARBA" id="ARBA00067609"/>
    </source>
</evidence>
<evidence type="ECO:0000256" key="3">
    <source>
        <dbReference type="ARBA" id="ARBA00022723"/>
    </source>
</evidence>
<proteinExistence type="inferred from homology"/>
<keyword evidence="2 11" id="KW-0235">DNA replication</keyword>
<dbReference type="PANTHER" id="PTHR43096">
    <property type="entry name" value="DNAJ HOMOLOG 1, MITOCHONDRIAL-RELATED"/>
    <property type="match status" value="1"/>
</dbReference>
<feature type="binding site" evidence="11">
    <location>
        <position position="139"/>
    </location>
    <ligand>
        <name>Zn(2+)</name>
        <dbReference type="ChEBI" id="CHEBI:29105"/>
        <label>1</label>
    </ligand>
</feature>
<feature type="binding site" evidence="11">
    <location>
        <position position="156"/>
    </location>
    <ligand>
        <name>Zn(2+)</name>
        <dbReference type="ChEBI" id="CHEBI:29105"/>
        <label>2</label>
    </ligand>
</feature>
<feature type="binding site" evidence="11">
    <location>
        <position position="199"/>
    </location>
    <ligand>
        <name>Zn(2+)</name>
        <dbReference type="ChEBI" id="CHEBI:29105"/>
        <label>1</label>
    </ligand>
</feature>
<dbReference type="Pfam" id="PF00684">
    <property type="entry name" value="DnaJ_CXXCXGXG"/>
    <property type="match status" value="1"/>
</dbReference>
<evidence type="ECO:0000256" key="5">
    <source>
        <dbReference type="ARBA" id="ARBA00022771"/>
    </source>
</evidence>
<dbReference type="GO" id="GO:0005524">
    <property type="term" value="F:ATP binding"/>
    <property type="evidence" value="ECO:0007669"/>
    <property type="project" value="InterPro"/>
</dbReference>
<comment type="subunit">
    <text evidence="11">Homodimer.</text>
</comment>
<dbReference type="eggNOG" id="COG0484">
    <property type="taxonomic scope" value="Bacteria"/>
</dbReference>
<dbReference type="SUPFAM" id="SSF46565">
    <property type="entry name" value="Chaperone J-domain"/>
    <property type="match status" value="1"/>
</dbReference>
<dbReference type="NCBIfam" id="NF008035">
    <property type="entry name" value="PRK10767.1"/>
    <property type="match status" value="1"/>
</dbReference>
<keyword evidence="4 11" id="KW-0677">Repeat</keyword>
<evidence type="ECO:0000256" key="4">
    <source>
        <dbReference type="ARBA" id="ARBA00022737"/>
    </source>
</evidence>
<dbReference type="HAMAP" id="MF_01152">
    <property type="entry name" value="DnaJ"/>
    <property type="match status" value="1"/>
</dbReference>
<dbReference type="AlphaFoldDB" id="K6W5C9"/>
<dbReference type="Gene3D" id="6.20.20.10">
    <property type="match status" value="2"/>
</dbReference>
<dbReference type="InterPro" id="IPR002939">
    <property type="entry name" value="DnaJ_C"/>
</dbReference>
<keyword evidence="5 11" id="KW-0863">Zinc-finger</keyword>
<gene>
    <name evidence="11 15" type="primary">dnaJ</name>
    <name evidence="15" type="ORF">KILIM_004_01620</name>
</gene>
<dbReference type="Gene3D" id="1.10.287.110">
    <property type="entry name" value="DnaJ domain"/>
    <property type="match status" value="1"/>
</dbReference>
<comment type="caution">
    <text evidence="15">The sequence shown here is derived from an EMBL/GenBank/DDBJ whole genome shotgun (WGS) entry which is preliminary data.</text>
</comment>
<dbReference type="SUPFAM" id="SSF57938">
    <property type="entry name" value="DnaJ/Hsp40 cysteine-rich domain"/>
    <property type="match status" value="1"/>
</dbReference>
<keyword evidence="3 11" id="KW-0479">Metal-binding</keyword>
<dbReference type="GO" id="GO:0042026">
    <property type="term" value="P:protein refolding"/>
    <property type="evidence" value="ECO:0007669"/>
    <property type="project" value="TreeGrafter"/>
</dbReference>
<comment type="similarity">
    <text evidence="9 11">Belongs to the DnaJ family.</text>
</comment>
<dbReference type="RefSeq" id="WP_006590903.1">
    <property type="nucleotide sequence ID" value="NZ_BAHD01000004.1"/>
</dbReference>
<keyword evidence="16" id="KW-1185">Reference proteome</keyword>
<dbReference type="PRINTS" id="PR00625">
    <property type="entry name" value="JDOMAIN"/>
</dbReference>
<dbReference type="InterPro" id="IPR001305">
    <property type="entry name" value="HSP_DnaJ_Cys-rich_dom"/>
</dbReference>
<dbReference type="PANTHER" id="PTHR43096:SF48">
    <property type="entry name" value="CHAPERONE PROTEIN DNAJ"/>
    <property type="match status" value="1"/>
</dbReference>
<evidence type="ECO:0000313" key="15">
    <source>
        <dbReference type="EMBL" id="GAB94370.1"/>
    </source>
</evidence>
<dbReference type="GO" id="GO:0008270">
    <property type="term" value="F:zinc ion binding"/>
    <property type="evidence" value="ECO:0007669"/>
    <property type="project" value="UniProtKB-UniRule"/>
</dbReference>
<dbReference type="SMART" id="SM00271">
    <property type="entry name" value="DnaJ"/>
    <property type="match status" value="1"/>
</dbReference>
<dbReference type="PROSITE" id="PS51188">
    <property type="entry name" value="ZF_CR"/>
    <property type="match status" value="1"/>
</dbReference>
<keyword evidence="6 11" id="KW-0862">Zinc</keyword>
<protein>
    <recommendedName>
        <fullName evidence="10 11">Chaperone protein DnaJ</fullName>
    </recommendedName>
</protein>
<keyword evidence="1 11" id="KW-0963">Cytoplasm</keyword>
<feature type="domain" description="J" evidence="13">
    <location>
        <begin position="3"/>
        <end position="67"/>
    </location>
</feature>
<feature type="zinc finger region" description="CR-type" evidence="12">
    <location>
        <begin position="126"/>
        <end position="208"/>
    </location>
</feature>
<dbReference type="GO" id="GO:0051082">
    <property type="term" value="F:unfolded protein binding"/>
    <property type="evidence" value="ECO:0007669"/>
    <property type="project" value="UniProtKB-UniRule"/>
</dbReference>
<evidence type="ECO:0000256" key="2">
    <source>
        <dbReference type="ARBA" id="ARBA00022705"/>
    </source>
</evidence>
<dbReference type="OrthoDB" id="9779889at2"/>
<feature type="binding site" evidence="11">
    <location>
        <position position="185"/>
    </location>
    <ligand>
        <name>Zn(2+)</name>
        <dbReference type="ChEBI" id="CHEBI:29105"/>
        <label>2</label>
    </ligand>
</feature>
<dbReference type="GO" id="GO:0005737">
    <property type="term" value="C:cytoplasm"/>
    <property type="evidence" value="ECO:0007669"/>
    <property type="project" value="UniProtKB-SubCell"/>
</dbReference>
<dbReference type="InterPro" id="IPR012724">
    <property type="entry name" value="DnaJ"/>
</dbReference>
<comment type="function">
    <text evidence="11">Participates actively in the response to hyperosmotic and heat shock by preventing the aggregation of stress-denatured proteins and by disaggregating proteins, also in an autonomous, DnaK-independent fashion. Unfolded proteins bind initially to DnaJ; upon interaction with the DnaJ-bound protein, DnaK hydrolyzes its bound ATP, resulting in the formation of a stable complex. GrpE releases ADP from DnaK; ATP binding to DnaK triggers the release of the substrate protein, thus completing the reaction cycle. Several rounds of ATP-dependent interactions between DnaJ, DnaK and GrpE are required for fully efficient folding. Also involved, together with DnaK and GrpE, in the DNA replication of plasmids through activation of initiation proteins.</text>
</comment>
<dbReference type="InterPro" id="IPR008971">
    <property type="entry name" value="HSP40/DnaJ_pept-bd"/>
</dbReference>
<accession>K6W5C9</accession>
<keyword evidence="7 11" id="KW-0346">Stress response</keyword>
<dbReference type="GO" id="GO:0009408">
    <property type="term" value="P:response to heat"/>
    <property type="evidence" value="ECO:0007669"/>
    <property type="project" value="InterPro"/>
</dbReference>
<comment type="cofactor">
    <cofactor evidence="11">
        <name>Zn(2+)</name>
        <dbReference type="ChEBI" id="CHEBI:29105"/>
    </cofactor>
    <text evidence="11">Binds 2 Zn(2+) ions per monomer.</text>
</comment>
<feature type="repeat" description="CXXCXGXG motif" evidence="11">
    <location>
        <begin position="139"/>
        <end position="146"/>
    </location>
</feature>
<keyword evidence="8 11" id="KW-0143">Chaperone</keyword>
<evidence type="ECO:0000259" key="13">
    <source>
        <dbReference type="PROSITE" id="PS50076"/>
    </source>
</evidence>
<feature type="binding site" evidence="11">
    <location>
        <position position="196"/>
    </location>
    <ligand>
        <name>Zn(2+)</name>
        <dbReference type="ChEBI" id="CHEBI:29105"/>
        <label>1</label>
    </ligand>
</feature>
<evidence type="ECO:0000256" key="8">
    <source>
        <dbReference type="ARBA" id="ARBA00023186"/>
    </source>
</evidence>
<dbReference type="CDD" id="cd10719">
    <property type="entry name" value="DnaJ_zf"/>
    <property type="match status" value="1"/>
</dbReference>
<dbReference type="InterPro" id="IPR036869">
    <property type="entry name" value="J_dom_sf"/>
</dbReference>
<feature type="domain" description="CR-type" evidence="14">
    <location>
        <begin position="126"/>
        <end position="208"/>
    </location>
</feature>
<feature type="repeat" description="CXXCXGXG motif" evidence="11">
    <location>
        <begin position="182"/>
        <end position="189"/>
    </location>
</feature>
<evidence type="ECO:0000256" key="1">
    <source>
        <dbReference type="ARBA" id="ARBA00022490"/>
    </source>
</evidence>
<dbReference type="Gene3D" id="2.60.260.20">
    <property type="entry name" value="Urease metallochaperone UreE, N-terminal domain"/>
    <property type="match status" value="2"/>
</dbReference>
<dbReference type="InterPro" id="IPR018253">
    <property type="entry name" value="DnaJ_domain_CS"/>
</dbReference>
<dbReference type="GO" id="GO:0031072">
    <property type="term" value="F:heat shock protein binding"/>
    <property type="evidence" value="ECO:0007669"/>
    <property type="project" value="InterPro"/>
</dbReference>